<keyword evidence="3" id="KW-1185">Reference proteome</keyword>
<accession>A0ABX9A3U8</accession>
<dbReference type="Proteomes" id="UP000824321">
    <property type="component" value="Chromosome"/>
</dbReference>
<proteinExistence type="predicted"/>
<keyword evidence="1" id="KW-0812">Transmembrane</keyword>
<sequence>MPIWFEVIALMLVAYLIGLTIGWALWSRAPAPPADEDFVQEERDDT</sequence>
<evidence type="ECO:0000256" key="1">
    <source>
        <dbReference type="SAM" id="Phobius"/>
    </source>
</evidence>
<dbReference type="RefSeq" id="WP_221430617.1">
    <property type="nucleotide sequence ID" value="NZ_CP081294.1"/>
</dbReference>
<dbReference type="EMBL" id="CP081294">
    <property type="protein sequence ID" value="QZD94874.1"/>
    <property type="molecule type" value="Genomic_DNA"/>
</dbReference>
<evidence type="ECO:0000313" key="3">
    <source>
        <dbReference type="Proteomes" id="UP000824321"/>
    </source>
</evidence>
<evidence type="ECO:0000313" key="2">
    <source>
        <dbReference type="EMBL" id="QZD94874.1"/>
    </source>
</evidence>
<name>A0ABX9A3U8_9SPHN</name>
<feature type="transmembrane region" description="Helical" evidence="1">
    <location>
        <begin position="7"/>
        <end position="26"/>
    </location>
</feature>
<gene>
    <name evidence="2" type="ORF">K3136_12435</name>
</gene>
<organism evidence="2 3">
    <name type="scientific">Qipengyuania gelatinilytica</name>
    <dbReference type="NCBI Taxonomy" id="2867231"/>
    <lineage>
        <taxon>Bacteria</taxon>
        <taxon>Pseudomonadati</taxon>
        <taxon>Pseudomonadota</taxon>
        <taxon>Alphaproteobacteria</taxon>
        <taxon>Sphingomonadales</taxon>
        <taxon>Erythrobacteraceae</taxon>
        <taxon>Qipengyuania</taxon>
    </lineage>
</organism>
<keyword evidence="1" id="KW-1133">Transmembrane helix</keyword>
<protein>
    <submittedName>
        <fullName evidence="2">Uncharacterized protein</fullName>
    </submittedName>
</protein>
<reference evidence="2 3" key="1">
    <citation type="submission" date="2021-08" db="EMBL/GenBank/DDBJ databases">
        <title>Comparative Genomics Analysis of the Genus Qipengyuania Reveals Extensive Genetic Diversity and Metabolic Versatility, Including the Description of Fifteen Novel Species.</title>
        <authorList>
            <person name="Liu Y."/>
        </authorList>
    </citation>
    <scope>NUCLEOTIDE SEQUENCE [LARGE SCALE GENOMIC DNA]</scope>
    <source>
        <strain evidence="2 3">1NDH1</strain>
    </source>
</reference>
<keyword evidence="1" id="KW-0472">Membrane</keyword>